<dbReference type="Pfam" id="PF01925">
    <property type="entry name" value="TauE"/>
    <property type="match status" value="1"/>
</dbReference>
<reference evidence="9 10" key="1">
    <citation type="submission" date="2019-04" db="EMBL/GenBank/DDBJ databases">
        <title>Cohnella sp. nov. isolated from preserved vegetables.</title>
        <authorList>
            <person name="Lin S.-Y."/>
            <person name="Hung M.-H."/>
            <person name="Young C.-C."/>
        </authorList>
    </citation>
    <scope>NUCLEOTIDE SEQUENCE [LARGE SCALE GENOMIC DNA]</scope>
    <source>
        <strain evidence="9 10">CC-MHH1044</strain>
    </source>
</reference>
<feature type="transmembrane region" description="Helical" evidence="8">
    <location>
        <begin position="98"/>
        <end position="116"/>
    </location>
</feature>
<evidence type="ECO:0000256" key="6">
    <source>
        <dbReference type="ARBA" id="ARBA00022989"/>
    </source>
</evidence>
<comment type="caution">
    <text evidence="9">The sequence shown here is derived from an EMBL/GenBank/DDBJ whole genome shotgun (WGS) entry which is preliminary data.</text>
</comment>
<keyword evidence="5 8" id="KW-0812">Transmembrane</keyword>
<accession>A0A4S4BKT2</accession>
<dbReference type="PANTHER" id="PTHR30269:SF23">
    <property type="entry name" value="MEMBRANE TRANSPORTER PROTEIN YDHB-RELATED"/>
    <property type="match status" value="1"/>
</dbReference>
<comment type="subcellular location">
    <subcellularLocation>
        <location evidence="1 8">Cell membrane</location>
        <topology evidence="1 8">Multi-pass membrane protein</topology>
    </subcellularLocation>
</comment>
<feature type="transmembrane region" description="Helical" evidence="8">
    <location>
        <begin position="228"/>
        <end position="246"/>
    </location>
</feature>
<evidence type="ECO:0000256" key="3">
    <source>
        <dbReference type="ARBA" id="ARBA00022448"/>
    </source>
</evidence>
<feature type="transmembrane region" description="Helical" evidence="8">
    <location>
        <begin position="136"/>
        <end position="161"/>
    </location>
</feature>
<dbReference type="RefSeq" id="WP_136371998.1">
    <property type="nucleotide sequence ID" value="NZ_SSOB01000032.1"/>
</dbReference>
<comment type="similarity">
    <text evidence="2 8">Belongs to the 4-toluene sulfonate uptake permease (TSUP) (TC 2.A.102) family.</text>
</comment>
<sequence length="247" mass="26506">MDYTTVQIIVTVLCAVMVGFTKTGLPTLGIFVASIMAATFPARESVGLLTPILITGDIIAIMYYRKAVVWKHLFTLLPWVLAGIAVGFVVLDYISNGALSVLIGSLVLALIVVHLLRAKLESWLHISLGQSRLFAGTLGVLAGFTTMIGNAAGSIMSVYLLSKGMNKTNFVGTNAFFFFIVNVIKVPFTVYLGLIDARSLTLNAWVIPAVLVGAAIGFKVLPLIPQKYFQAIILSLAALGGLHLIFF</sequence>
<dbReference type="Proteomes" id="UP000310636">
    <property type="component" value="Unassembled WGS sequence"/>
</dbReference>
<feature type="transmembrane region" description="Helical" evidence="8">
    <location>
        <begin position="70"/>
        <end position="91"/>
    </location>
</feature>
<keyword evidence="4 8" id="KW-1003">Cell membrane</keyword>
<gene>
    <name evidence="9" type="ORF">E6C55_22100</name>
</gene>
<keyword evidence="10" id="KW-1185">Reference proteome</keyword>
<feature type="transmembrane region" description="Helical" evidence="8">
    <location>
        <begin position="200"/>
        <end position="221"/>
    </location>
</feature>
<name>A0A4S4BKT2_9BACL</name>
<dbReference type="InterPro" id="IPR002781">
    <property type="entry name" value="TM_pro_TauE-like"/>
</dbReference>
<protein>
    <recommendedName>
        <fullName evidence="8">Probable membrane transporter protein</fullName>
    </recommendedName>
</protein>
<keyword evidence="3" id="KW-0813">Transport</keyword>
<keyword evidence="6 8" id="KW-1133">Transmembrane helix</keyword>
<dbReference type="PANTHER" id="PTHR30269">
    <property type="entry name" value="TRANSMEMBRANE PROTEIN YFCA"/>
    <property type="match status" value="1"/>
</dbReference>
<evidence type="ECO:0000256" key="7">
    <source>
        <dbReference type="ARBA" id="ARBA00023136"/>
    </source>
</evidence>
<evidence type="ECO:0000256" key="8">
    <source>
        <dbReference type="RuleBase" id="RU363041"/>
    </source>
</evidence>
<feature type="transmembrane region" description="Helical" evidence="8">
    <location>
        <begin position="6"/>
        <end position="33"/>
    </location>
</feature>
<dbReference type="AlphaFoldDB" id="A0A4S4BKT2"/>
<organism evidence="9 10">
    <name type="scientific">Cohnella fermenti</name>
    <dbReference type="NCBI Taxonomy" id="2565925"/>
    <lineage>
        <taxon>Bacteria</taxon>
        <taxon>Bacillati</taxon>
        <taxon>Bacillota</taxon>
        <taxon>Bacilli</taxon>
        <taxon>Bacillales</taxon>
        <taxon>Paenibacillaceae</taxon>
        <taxon>Cohnella</taxon>
    </lineage>
</organism>
<feature type="transmembrane region" description="Helical" evidence="8">
    <location>
        <begin position="173"/>
        <end position="194"/>
    </location>
</feature>
<evidence type="ECO:0000256" key="4">
    <source>
        <dbReference type="ARBA" id="ARBA00022475"/>
    </source>
</evidence>
<dbReference type="EMBL" id="SSOB01000032">
    <property type="protein sequence ID" value="THF75344.1"/>
    <property type="molecule type" value="Genomic_DNA"/>
</dbReference>
<evidence type="ECO:0000313" key="10">
    <source>
        <dbReference type="Proteomes" id="UP000310636"/>
    </source>
</evidence>
<proteinExistence type="inferred from homology"/>
<feature type="transmembrane region" description="Helical" evidence="8">
    <location>
        <begin position="45"/>
        <end position="64"/>
    </location>
</feature>
<keyword evidence="7 8" id="KW-0472">Membrane</keyword>
<dbReference type="OrthoDB" id="9801058at2"/>
<dbReference type="GO" id="GO:0005886">
    <property type="term" value="C:plasma membrane"/>
    <property type="evidence" value="ECO:0007669"/>
    <property type="project" value="UniProtKB-SubCell"/>
</dbReference>
<evidence type="ECO:0000313" key="9">
    <source>
        <dbReference type="EMBL" id="THF75344.1"/>
    </source>
</evidence>
<evidence type="ECO:0000256" key="1">
    <source>
        <dbReference type="ARBA" id="ARBA00004651"/>
    </source>
</evidence>
<evidence type="ECO:0000256" key="5">
    <source>
        <dbReference type="ARBA" id="ARBA00022692"/>
    </source>
</evidence>
<evidence type="ECO:0000256" key="2">
    <source>
        <dbReference type="ARBA" id="ARBA00009142"/>
    </source>
</evidence>
<dbReference type="InterPro" id="IPR052017">
    <property type="entry name" value="TSUP"/>
</dbReference>